<dbReference type="STRING" id="406327.Mevan_1682"/>
<feature type="transmembrane region" description="Helical" evidence="6">
    <location>
        <begin position="12"/>
        <end position="35"/>
    </location>
</feature>
<accession>A6USV2</accession>
<dbReference type="eggNOG" id="arCOG06620">
    <property type="taxonomic scope" value="Archaea"/>
</dbReference>
<evidence type="ECO:0000256" key="6">
    <source>
        <dbReference type="SAM" id="Phobius"/>
    </source>
</evidence>
<keyword evidence="8" id="KW-1185">Reference proteome</keyword>
<evidence type="ECO:0000256" key="3">
    <source>
        <dbReference type="ARBA" id="ARBA00004613"/>
    </source>
</evidence>
<evidence type="ECO:0000313" key="8">
    <source>
        <dbReference type="Proteomes" id="UP000001107"/>
    </source>
</evidence>
<dbReference type="EMBL" id="CP000742">
    <property type="protein sequence ID" value="ABR55574.1"/>
    <property type="molecule type" value="Genomic_DNA"/>
</dbReference>
<protein>
    <recommendedName>
        <fullName evidence="9">Class III signal peptide-containing protein</fullName>
    </recommendedName>
</protein>
<organism evidence="7 8">
    <name type="scientific">Methanococcus vannielii (strain ATCC 35089 / DSM 1224 / JCM 13029 / OCM 148 / SB)</name>
    <dbReference type="NCBI Taxonomy" id="406327"/>
    <lineage>
        <taxon>Archaea</taxon>
        <taxon>Methanobacteriati</taxon>
        <taxon>Methanobacteriota</taxon>
        <taxon>Methanomada group</taxon>
        <taxon>Methanococci</taxon>
        <taxon>Methanococcales</taxon>
        <taxon>Methanococcaceae</taxon>
        <taxon>Methanococcus</taxon>
    </lineage>
</organism>
<evidence type="ECO:0000256" key="5">
    <source>
        <dbReference type="ARBA" id="ARBA00023263"/>
    </source>
</evidence>
<name>A6USV2_METVS</name>
<comment type="subcellular location">
    <subcellularLocation>
        <location evidence="1">Cell surface</location>
    </subcellularLocation>
    <subcellularLocation>
        <location evidence="2">Fimbrium</location>
    </subcellularLocation>
    <subcellularLocation>
        <location evidence="3">Secreted</location>
    </subcellularLocation>
</comment>
<dbReference type="Pfam" id="PF04021">
    <property type="entry name" value="Class_IIIsignal"/>
    <property type="match status" value="1"/>
</dbReference>
<evidence type="ECO:0000256" key="2">
    <source>
        <dbReference type="ARBA" id="ARBA00004561"/>
    </source>
</evidence>
<dbReference type="InterPro" id="IPR007166">
    <property type="entry name" value="Class3_signal_pept_motif"/>
</dbReference>
<dbReference type="HOGENOM" id="CLU_197251_0_0_2"/>
<dbReference type="Proteomes" id="UP000001107">
    <property type="component" value="Chromosome"/>
</dbReference>
<keyword evidence="5" id="KW-0281">Fimbrium</keyword>
<dbReference type="AlphaFoldDB" id="A6USV2"/>
<keyword evidence="4" id="KW-0964">Secreted</keyword>
<gene>
    <name evidence="7" type="ordered locus">Mevan_1682</name>
</gene>
<keyword evidence="6" id="KW-0472">Membrane</keyword>
<keyword evidence="6" id="KW-1133">Transmembrane helix</keyword>
<keyword evidence="6" id="KW-0812">Transmembrane</keyword>
<evidence type="ECO:0008006" key="9">
    <source>
        <dbReference type="Google" id="ProtNLM"/>
    </source>
</evidence>
<dbReference type="GO" id="GO:0005576">
    <property type="term" value="C:extracellular region"/>
    <property type="evidence" value="ECO:0007669"/>
    <property type="project" value="UniProtKB-SubCell"/>
</dbReference>
<sequence>MFKKISSKTGQVSMEIGILVAGAVVVSVVASYFYVLNSKYSDTGAGKTANQTSNSLLNLSSETCEKISKINVS</sequence>
<dbReference type="RefSeq" id="WP_012066487.1">
    <property type="nucleotide sequence ID" value="NC_009634.1"/>
</dbReference>
<proteinExistence type="predicted"/>
<evidence type="ECO:0000256" key="1">
    <source>
        <dbReference type="ARBA" id="ARBA00004241"/>
    </source>
</evidence>
<reference evidence="7" key="1">
    <citation type="submission" date="2007-06" db="EMBL/GenBank/DDBJ databases">
        <title>Complete sequence of Methanococcus vannielii SB.</title>
        <authorList>
            <consortium name="US DOE Joint Genome Institute"/>
            <person name="Copeland A."/>
            <person name="Lucas S."/>
            <person name="Lapidus A."/>
            <person name="Barry K."/>
            <person name="Glavina del Rio T."/>
            <person name="Dalin E."/>
            <person name="Tice H."/>
            <person name="Pitluck S."/>
            <person name="Chain P."/>
            <person name="Malfatti S."/>
            <person name="Shin M."/>
            <person name="Vergez L."/>
            <person name="Schmutz J."/>
            <person name="Larimer F."/>
            <person name="Land M."/>
            <person name="Hauser L."/>
            <person name="Kyrpides N."/>
            <person name="Anderson I."/>
            <person name="Sieprawska-Lupa M."/>
            <person name="Whitman W.B."/>
            <person name="Richardson P."/>
        </authorList>
    </citation>
    <scope>NUCLEOTIDE SEQUENCE [LARGE SCALE GENOMIC DNA]</scope>
    <source>
        <strain evidence="7">SB</strain>
    </source>
</reference>
<dbReference type="KEGG" id="mvn:Mevan_1682"/>
<dbReference type="GeneID" id="5325266"/>
<dbReference type="GO" id="GO:0009986">
    <property type="term" value="C:cell surface"/>
    <property type="evidence" value="ECO:0007669"/>
    <property type="project" value="UniProtKB-SubCell"/>
</dbReference>
<evidence type="ECO:0000313" key="7">
    <source>
        <dbReference type="EMBL" id="ABR55574.1"/>
    </source>
</evidence>
<evidence type="ECO:0000256" key="4">
    <source>
        <dbReference type="ARBA" id="ARBA00022525"/>
    </source>
</evidence>